<keyword evidence="3" id="KW-1133">Transmembrane helix</keyword>
<comment type="subcellular location">
    <subcellularLocation>
        <location evidence="1">Membrane</location>
        <topology evidence="1">Single-pass membrane protein</topology>
    </subcellularLocation>
</comment>
<dbReference type="PANTHER" id="PTHR30168:SF0">
    <property type="entry name" value="INNER MEMBRANE PROTEIN"/>
    <property type="match status" value="1"/>
</dbReference>
<dbReference type="Proteomes" id="UP000248544">
    <property type="component" value="Unassembled WGS sequence"/>
</dbReference>
<comment type="caution">
    <text evidence="6">The sequence shown here is derived from an EMBL/GenBank/DDBJ whole genome shotgun (WGS) entry which is preliminary data.</text>
</comment>
<dbReference type="GO" id="GO:0016020">
    <property type="term" value="C:membrane"/>
    <property type="evidence" value="ECO:0007669"/>
    <property type="project" value="UniProtKB-SubCell"/>
</dbReference>
<keyword evidence="4" id="KW-0472">Membrane</keyword>
<evidence type="ECO:0000256" key="5">
    <source>
        <dbReference type="SAM" id="SignalP"/>
    </source>
</evidence>
<dbReference type="EMBL" id="POUA01000518">
    <property type="protein sequence ID" value="PZG23914.1"/>
    <property type="molecule type" value="Genomic_DNA"/>
</dbReference>
<protein>
    <recommendedName>
        <fullName evidence="8">Metalloprotease</fullName>
    </recommendedName>
</protein>
<proteinExistence type="predicted"/>
<keyword evidence="5" id="KW-0732">Signal</keyword>
<dbReference type="Pfam" id="PF04228">
    <property type="entry name" value="Zn_peptidase"/>
    <property type="match status" value="1"/>
</dbReference>
<feature type="chain" id="PRO_5015894672" description="Metalloprotease" evidence="5">
    <location>
        <begin position="47"/>
        <end position="304"/>
    </location>
</feature>
<evidence type="ECO:0000256" key="4">
    <source>
        <dbReference type="ARBA" id="ARBA00023136"/>
    </source>
</evidence>
<keyword evidence="2" id="KW-0812">Transmembrane</keyword>
<accession>A0A2W2GAW7</accession>
<reference evidence="6 7" key="1">
    <citation type="submission" date="2018-01" db="EMBL/GenBank/DDBJ databases">
        <title>Draft genome sequence of Sphaerisporangium sp. 7K107.</title>
        <authorList>
            <person name="Sahin N."/>
            <person name="Saygin H."/>
            <person name="Ay H."/>
        </authorList>
    </citation>
    <scope>NUCLEOTIDE SEQUENCE [LARGE SCALE GENOMIC DNA]</scope>
    <source>
        <strain evidence="6 7">7K107</strain>
    </source>
</reference>
<gene>
    <name evidence="6" type="ORF">C1I98_36025</name>
</gene>
<evidence type="ECO:0000256" key="2">
    <source>
        <dbReference type="ARBA" id="ARBA00022692"/>
    </source>
</evidence>
<feature type="signal peptide" evidence="5">
    <location>
        <begin position="1"/>
        <end position="46"/>
    </location>
</feature>
<evidence type="ECO:0000313" key="6">
    <source>
        <dbReference type="EMBL" id="PZG23914.1"/>
    </source>
</evidence>
<evidence type="ECO:0000313" key="7">
    <source>
        <dbReference type="Proteomes" id="UP000248544"/>
    </source>
</evidence>
<sequence>MPKLHRYTTDWSNLCIIMNTLPIRKLSTLAAAATVLALFGTGTAQASAPAAPAAVKEASKAQHTQAAAAVPYGKRAATHNPLYRTGRISVSNCSAGQIRSGSAASYRRFMTKVNTCLNNAWARQFRKARLPFAKPRLRFVTGKVSSPCGRWPTGAGGYYCSANKTMYIGVTRKVVRDAFELGSAQFMAHEYAHHVQTVSKIGPNYYFPTHNRARGSAKLLLSRRFELQADCMASAFLRSVQSSLPVNSSEWRSMNDWTRKNGHKAWPTNDHGKGYSQAFWAQRGFDSGGPGGCNTWAVSSGRVA</sequence>
<organism evidence="6 7">
    <name type="scientific">Spongiactinospora gelatinilytica</name>
    <dbReference type="NCBI Taxonomy" id="2666298"/>
    <lineage>
        <taxon>Bacteria</taxon>
        <taxon>Bacillati</taxon>
        <taxon>Actinomycetota</taxon>
        <taxon>Actinomycetes</taxon>
        <taxon>Streptosporangiales</taxon>
        <taxon>Streptosporangiaceae</taxon>
        <taxon>Spongiactinospora</taxon>
    </lineage>
</organism>
<evidence type="ECO:0008006" key="8">
    <source>
        <dbReference type="Google" id="ProtNLM"/>
    </source>
</evidence>
<dbReference type="InterPro" id="IPR007343">
    <property type="entry name" value="Uncharacterised_pept_Zn_put"/>
</dbReference>
<keyword evidence="7" id="KW-1185">Reference proteome</keyword>
<evidence type="ECO:0000256" key="1">
    <source>
        <dbReference type="ARBA" id="ARBA00004167"/>
    </source>
</evidence>
<dbReference type="PANTHER" id="PTHR30168">
    <property type="entry name" value="PUTATIVE MEMBRANE PROTEIN YPFJ"/>
    <property type="match status" value="1"/>
</dbReference>
<evidence type="ECO:0000256" key="3">
    <source>
        <dbReference type="ARBA" id="ARBA00022989"/>
    </source>
</evidence>
<name>A0A2W2GAW7_9ACTN</name>
<dbReference type="AlphaFoldDB" id="A0A2W2GAW7"/>